<accession>A0A0N5ASV3</accession>
<protein>
    <submittedName>
        <fullName evidence="3">C2H2-type domain-containing protein</fullName>
    </submittedName>
</protein>
<evidence type="ECO:0000259" key="1">
    <source>
        <dbReference type="PROSITE" id="PS00028"/>
    </source>
</evidence>
<dbReference type="Proteomes" id="UP000046393">
    <property type="component" value="Unplaced"/>
</dbReference>
<feature type="domain" description="C2H2-type" evidence="1">
    <location>
        <begin position="61"/>
        <end position="82"/>
    </location>
</feature>
<keyword evidence="2" id="KW-1185">Reference proteome</keyword>
<sequence length="175" mass="19853">MRAAGGDRKVKVSKCKMTVACEICDESVVDQIGYFVHLQSKHNLFPGRLLEDMNKETKFLCGLCRSKFWSGAGLERHHLMDHCYATGRLLTQVQNKEDSMICKHCGQQCSEGILRHLVDVHRIDISYAEISFACHHCEYTTTTYFNLLIHFDITHLGLSIGEVMTAATKNNGRPF</sequence>
<dbReference type="SMART" id="SM00355">
    <property type="entry name" value="ZnF_C2H2"/>
    <property type="match status" value="4"/>
</dbReference>
<dbReference type="InterPro" id="IPR013087">
    <property type="entry name" value="Znf_C2H2_type"/>
</dbReference>
<evidence type="ECO:0000313" key="2">
    <source>
        <dbReference type="Proteomes" id="UP000046393"/>
    </source>
</evidence>
<evidence type="ECO:0000313" key="3">
    <source>
        <dbReference type="WBParaSite" id="SMUV_0000788701-mRNA-1"/>
    </source>
</evidence>
<dbReference type="WBParaSite" id="SMUV_0000788701-mRNA-1">
    <property type="protein sequence ID" value="SMUV_0000788701-mRNA-1"/>
    <property type="gene ID" value="SMUV_0000788701"/>
</dbReference>
<dbReference type="PROSITE" id="PS00028">
    <property type="entry name" value="ZINC_FINGER_C2H2_1"/>
    <property type="match status" value="1"/>
</dbReference>
<reference evidence="3" key="1">
    <citation type="submission" date="2017-02" db="UniProtKB">
        <authorList>
            <consortium name="WormBaseParasite"/>
        </authorList>
    </citation>
    <scope>IDENTIFICATION</scope>
</reference>
<dbReference type="AlphaFoldDB" id="A0A0N5ASV3"/>
<name>A0A0N5ASV3_9BILA</name>
<organism evidence="2 3">
    <name type="scientific">Syphacia muris</name>
    <dbReference type="NCBI Taxonomy" id="451379"/>
    <lineage>
        <taxon>Eukaryota</taxon>
        <taxon>Metazoa</taxon>
        <taxon>Ecdysozoa</taxon>
        <taxon>Nematoda</taxon>
        <taxon>Chromadorea</taxon>
        <taxon>Rhabditida</taxon>
        <taxon>Spirurina</taxon>
        <taxon>Oxyuridomorpha</taxon>
        <taxon>Oxyuroidea</taxon>
        <taxon>Oxyuridae</taxon>
        <taxon>Syphacia</taxon>
    </lineage>
</organism>
<proteinExistence type="predicted"/>